<dbReference type="RefSeq" id="WP_089014780.1">
    <property type="nucleotide sequence ID" value="NZ_LT607754.1"/>
</dbReference>
<dbReference type="Proteomes" id="UP000198221">
    <property type="component" value="Chromosome I"/>
</dbReference>
<sequence>MARETTAEQALRRMAEQDAGDADVPFMARTGDAPRHRGTATAYIRATHPDTGQPVTYVPGEALPEWVSEALRDGKASFDVDAKAWTLDAPAARRSKS</sequence>
<gene>
    <name evidence="2" type="ORF">GA0070613_5420</name>
</gene>
<keyword evidence="3" id="KW-1185">Reference proteome</keyword>
<dbReference type="AlphaFoldDB" id="A0A1C5JTP2"/>
<reference evidence="3" key="1">
    <citation type="submission" date="2016-06" db="EMBL/GenBank/DDBJ databases">
        <authorList>
            <person name="Varghese N."/>
            <person name="Submissions Spin"/>
        </authorList>
    </citation>
    <scope>NUCLEOTIDE SEQUENCE [LARGE SCALE GENOMIC DNA]</scope>
    <source>
        <strain evidence="3">DSM 43819</strain>
    </source>
</reference>
<accession>A0A1C5JTP2</accession>
<evidence type="ECO:0000313" key="3">
    <source>
        <dbReference type="Proteomes" id="UP000198221"/>
    </source>
</evidence>
<dbReference type="EMBL" id="LT607754">
    <property type="protein sequence ID" value="SCG73932.1"/>
    <property type="molecule type" value="Genomic_DNA"/>
</dbReference>
<name>A0A1C5JTP2_9ACTN</name>
<evidence type="ECO:0000313" key="2">
    <source>
        <dbReference type="EMBL" id="SCG73932.1"/>
    </source>
</evidence>
<proteinExistence type="predicted"/>
<organism evidence="2 3">
    <name type="scientific">Micromonospora inositola</name>
    <dbReference type="NCBI Taxonomy" id="47865"/>
    <lineage>
        <taxon>Bacteria</taxon>
        <taxon>Bacillati</taxon>
        <taxon>Actinomycetota</taxon>
        <taxon>Actinomycetes</taxon>
        <taxon>Micromonosporales</taxon>
        <taxon>Micromonosporaceae</taxon>
        <taxon>Micromonospora</taxon>
    </lineage>
</organism>
<protein>
    <submittedName>
        <fullName evidence="2">Uncharacterized protein</fullName>
    </submittedName>
</protein>
<feature type="compositionally biased region" description="Basic and acidic residues" evidence="1">
    <location>
        <begin position="1"/>
        <end position="16"/>
    </location>
</feature>
<evidence type="ECO:0000256" key="1">
    <source>
        <dbReference type="SAM" id="MobiDB-lite"/>
    </source>
</evidence>
<feature type="region of interest" description="Disordered" evidence="1">
    <location>
        <begin position="1"/>
        <end position="37"/>
    </location>
</feature>